<dbReference type="PANTHER" id="PTHR45913">
    <property type="entry name" value="EPM2A-INTERACTING PROTEIN 1"/>
    <property type="match status" value="1"/>
</dbReference>
<protein>
    <submittedName>
        <fullName evidence="1">Uncharacterized protein</fullName>
    </submittedName>
</protein>
<dbReference type="Proteomes" id="UP001642483">
    <property type="component" value="Unassembled WGS sequence"/>
</dbReference>
<sequence>MQGKDKNILDVTESIDAFKAKIKLWIHRMESGKMAAFPALNLFVEEKNINLRGIHRIFLEHLDTFVSELDRYIPSHSYKNMFNWVRSTFEVSALEFNSEMNSFAEQLIELQSLQMWRDKFKIVSLFQFWVNVLSKEPNLSDLYKQAAIALLPFPTTYLCEAGFST</sequence>
<organism evidence="1 2">
    <name type="scientific">Clavelina lepadiformis</name>
    <name type="common">Light-bulb sea squirt</name>
    <name type="synonym">Ascidia lepadiformis</name>
    <dbReference type="NCBI Taxonomy" id="159417"/>
    <lineage>
        <taxon>Eukaryota</taxon>
        <taxon>Metazoa</taxon>
        <taxon>Chordata</taxon>
        <taxon>Tunicata</taxon>
        <taxon>Ascidiacea</taxon>
        <taxon>Aplousobranchia</taxon>
        <taxon>Clavelinidae</taxon>
        <taxon>Clavelina</taxon>
    </lineage>
</organism>
<keyword evidence="2" id="KW-1185">Reference proteome</keyword>
<comment type="caution">
    <text evidence="1">The sequence shown here is derived from an EMBL/GenBank/DDBJ whole genome shotgun (WGS) entry which is preliminary data.</text>
</comment>
<gene>
    <name evidence="1" type="ORF">CVLEPA_LOCUS16623</name>
</gene>
<dbReference type="EMBL" id="CAWYQH010000100">
    <property type="protein sequence ID" value="CAK8685495.1"/>
    <property type="molecule type" value="Genomic_DNA"/>
</dbReference>
<name>A0ABP0G1W9_CLALP</name>
<proteinExistence type="predicted"/>
<reference evidence="1 2" key="1">
    <citation type="submission" date="2024-02" db="EMBL/GenBank/DDBJ databases">
        <authorList>
            <person name="Daric V."/>
            <person name="Darras S."/>
        </authorList>
    </citation>
    <scope>NUCLEOTIDE SEQUENCE [LARGE SCALE GENOMIC DNA]</scope>
</reference>
<dbReference type="PANTHER" id="PTHR45913:SF19">
    <property type="entry name" value="LOW QUALITY PROTEIN: ZINC FINGER BED DOMAIN-CONTAINING PROTEIN 5-LIKE"/>
    <property type="match status" value="1"/>
</dbReference>
<evidence type="ECO:0000313" key="2">
    <source>
        <dbReference type="Proteomes" id="UP001642483"/>
    </source>
</evidence>
<evidence type="ECO:0000313" key="1">
    <source>
        <dbReference type="EMBL" id="CAK8685495.1"/>
    </source>
</evidence>
<accession>A0ABP0G1W9</accession>